<dbReference type="EMBL" id="CP092109">
    <property type="protein sequence ID" value="UWZ77956.1"/>
    <property type="molecule type" value="Genomic_DNA"/>
</dbReference>
<gene>
    <name evidence="7" type="ORF">L9S41_09595</name>
</gene>
<dbReference type="InterPro" id="IPR010652">
    <property type="entry name" value="DUF1232"/>
</dbReference>
<accession>A0ABY5ZFT0</accession>
<sequence length="116" mass="13019">MSTGSLNVEDFWRKIGRIPKAAGSEVVRKALLLYLVLTDAQAPLWVRGCVTICLLYFLWPLDAVPDYLPGGYLDDLAAMTLLLVEIHVFVTPALRQRADQLMPERFRSRTAKEATA</sequence>
<keyword evidence="3 5" id="KW-1133">Transmembrane helix</keyword>
<dbReference type="RefSeq" id="WP_260746305.1">
    <property type="nucleotide sequence ID" value="NZ_CP092109.1"/>
</dbReference>
<evidence type="ECO:0000313" key="7">
    <source>
        <dbReference type="EMBL" id="UWZ77956.1"/>
    </source>
</evidence>
<evidence type="ECO:0000256" key="1">
    <source>
        <dbReference type="ARBA" id="ARBA00004127"/>
    </source>
</evidence>
<comment type="subcellular location">
    <subcellularLocation>
        <location evidence="1">Endomembrane system</location>
        <topology evidence="1">Multi-pass membrane protein</topology>
    </subcellularLocation>
</comment>
<organism evidence="7 8">
    <name type="scientific">Geoalkalibacter halelectricus</name>
    <dbReference type="NCBI Taxonomy" id="2847045"/>
    <lineage>
        <taxon>Bacteria</taxon>
        <taxon>Pseudomonadati</taxon>
        <taxon>Thermodesulfobacteriota</taxon>
        <taxon>Desulfuromonadia</taxon>
        <taxon>Desulfuromonadales</taxon>
        <taxon>Geoalkalibacteraceae</taxon>
        <taxon>Geoalkalibacter</taxon>
    </lineage>
</organism>
<proteinExistence type="predicted"/>
<feature type="transmembrane region" description="Helical" evidence="5">
    <location>
        <begin position="76"/>
        <end position="94"/>
    </location>
</feature>
<feature type="transmembrane region" description="Helical" evidence="5">
    <location>
        <begin position="44"/>
        <end position="61"/>
    </location>
</feature>
<evidence type="ECO:0000256" key="5">
    <source>
        <dbReference type="SAM" id="Phobius"/>
    </source>
</evidence>
<evidence type="ECO:0000256" key="4">
    <source>
        <dbReference type="ARBA" id="ARBA00023136"/>
    </source>
</evidence>
<evidence type="ECO:0000256" key="3">
    <source>
        <dbReference type="ARBA" id="ARBA00022989"/>
    </source>
</evidence>
<dbReference type="Pfam" id="PF06803">
    <property type="entry name" value="DUF1232"/>
    <property type="match status" value="1"/>
</dbReference>
<reference evidence="7" key="1">
    <citation type="journal article" date="2022" name="Environ. Microbiol.">
        <title>Geoalkalibacter halelectricus SAP #1 sp. nov. possessing extracellular electron transfer and mineral#reducing capabilities from a haloalkaline environment.</title>
        <authorList>
            <person name="Yadav S."/>
            <person name="Singh R."/>
            <person name="Sundharam S.S."/>
            <person name="Chaudhary S."/>
            <person name="Krishnamurthi S."/>
            <person name="Patil S.A."/>
        </authorList>
    </citation>
    <scope>NUCLEOTIDE SEQUENCE</scope>
    <source>
        <strain evidence="7">SAP-1</strain>
    </source>
</reference>
<keyword evidence="4 5" id="KW-0472">Membrane</keyword>
<dbReference type="Proteomes" id="UP001060414">
    <property type="component" value="Chromosome"/>
</dbReference>
<keyword evidence="2 5" id="KW-0812">Transmembrane</keyword>
<keyword evidence="8" id="KW-1185">Reference proteome</keyword>
<protein>
    <submittedName>
        <fullName evidence="7">DUF1232 domain-containing protein</fullName>
    </submittedName>
</protein>
<evidence type="ECO:0000313" key="8">
    <source>
        <dbReference type="Proteomes" id="UP001060414"/>
    </source>
</evidence>
<feature type="domain" description="DUF1232" evidence="6">
    <location>
        <begin position="47"/>
        <end position="81"/>
    </location>
</feature>
<evidence type="ECO:0000256" key="2">
    <source>
        <dbReference type="ARBA" id="ARBA00022692"/>
    </source>
</evidence>
<evidence type="ECO:0000259" key="6">
    <source>
        <dbReference type="Pfam" id="PF06803"/>
    </source>
</evidence>
<name>A0ABY5ZFT0_9BACT</name>